<feature type="domain" description="Timeless N-terminal" evidence="5">
    <location>
        <begin position="26"/>
        <end position="267"/>
    </location>
</feature>
<dbReference type="InterPro" id="IPR006906">
    <property type="entry name" value="Timeless_N"/>
</dbReference>
<dbReference type="PANTHER" id="PTHR22940:SF5">
    <property type="entry name" value="PROTEIN TIMELESS"/>
    <property type="match status" value="1"/>
</dbReference>
<evidence type="ECO:0000256" key="2">
    <source>
        <dbReference type="ARBA" id="ARBA00008174"/>
    </source>
</evidence>
<dbReference type="Pfam" id="PF04821">
    <property type="entry name" value="TIMELESS"/>
    <property type="match status" value="1"/>
</dbReference>
<comment type="subcellular location">
    <subcellularLocation>
        <location evidence="1">Nucleus</location>
    </subcellularLocation>
</comment>
<evidence type="ECO:0000313" key="8">
    <source>
        <dbReference type="Proteomes" id="UP001234178"/>
    </source>
</evidence>
<feature type="domain" description="Timeless C-terminal" evidence="6">
    <location>
        <begin position="848"/>
        <end position="947"/>
    </location>
</feature>
<evidence type="ECO:0000256" key="1">
    <source>
        <dbReference type="ARBA" id="ARBA00004123"/>
    </source>
</evidence>
<proteinExistence type="inferred from homology"/>
<dbReference type="InterPro" id="IPR044998">
    <property type="entry name" value="Timeless"/>
</dbReference>
<evidence type="ECO:0008006" key="9">
    <source>
        <dbReference type="Google" id="ProtNLM"/>
    </source>
</evidence>
<evidence type="ECO:0000256" key="4">
    <source>
        <dbReference type="SAM" id="MobiDB-lite"/>
    </source>
</evidence>
<evidence type="ECO:0000259" key="6">
    <source>
        <dbReference type="Pfam" id="PF05029"/>
    </source>
</evidence>
<evidence type="ECO:0000313" key="7">
    <source>
        <dbReference type="EMBL" id="KAK4011664.1"/>
    </source>
</evidence>
<name>A0ABQ9ZGY1_9CRUS</name>
<keyword evidence="3" id="KW-0539">Nucleus</keyword>
<dbReference type="InterPro" id="IPR007725">
    <property type="entry name" value="TIMELESS_C"/>
</dbReference>
<reference evidence="7 8" key="1">
    <citation type="journal article" date="2023" name="Nucleic Acids Res.">
        <title>The hologenome of Daphnia magna reveals possible DNA methylation and microbiome-mediated evolution of the host genome.</title>
        <authorList>
            <person name="Chaturvedi A."/>
            <person name="Li X."/>
            <person name="Dhandapani V."/>
            <person name="Marshall H."/>
            <person name="Kissane S."/>
            <person name="Cuenca-Cambronero M."/>
            <person name="Asole G."/>
            <person name="Calvet F."/>
            <person name="Ruiz-Romero M."/>
            <person name="Marangio P."/>
            <person name="Guigo R."/>
            <person name="Rago D."/>
            <person name="Mirbahai L."/>
            <person name="Eastwood N."/>
            <person name="Colbourne J.K."/>
            <person name="Zhou J."/>
            <person name="Mallon E."/>
            <person name="Orsini L."/>
        </authorList>
    </citation>
    <scope>NUCLEOTIDE SEQUENCE [LARGE SCALE GENOMIC DNA]</scope>
    <source>
        <strain evidence="7">LRV0_1</strain>
    </source>
</reference>
<evidence type="ECO:0000256" key="3">
    <source>
        <dbReference type="ARBA" id="ARBA00023242"/>
    </source>
</evidence>
<keyword evidence="8" id="KW-1185">Reference proteome</keyword>
<dbReference type="EMBL" id="JAOYFB010000003">
    <property type="protein sequence ID" value="KAK4011664.1"/>
    <property type="molecule type" value="Genomic_DNA"/>
</dbReference>
<dbReference type="PANTHER" id="PTHR22940">
    <property type="entry name" value="TIMEOUT/TIMELESS-2"/>
    <property type="match status" value="1"/>
</dbReference>
<evidence type="ECO:0000259" key="5">
    <source>
        <dbReference type="Pfam" id="PF04821"/>
    </source>
</evidence>
<gene>
    <name evidence="7" type="ORF">OUZ56_020781</name>
</gene>
<accession>A0ABQ9ZGY1</accession>
<feature type="region of interest" description="Disordered" evidence="4">
    <location>
        <begin position="342"/>
        <end position="374"/>
    </location>
</feature>
<comment type="similarity">
    <text evidence="2">Belongs to the timeless family.</text>
</comment>
<dbReference type="Proteomes" id="UP001234178">
    <property type="component" value="Unassembled WGS sequence"/>
</dbReference>
<organism evidence="7 8">
    <name type="scientific">Daphnia magna</name>
    <dbReference type="NCBI Taxonomy" id="35525"/>
    <lineage>
        <taxon>Eukaryota</taxon>
        <taxon>Metazoa</taxon>
        <taxon>Ecdysozoa</taxon>
        <taxon>Arthropoda</taxon>
        <taxon>Crustacea</taxon>
        <taxon>Branchiopoda</taxon>
        <taxon>Diplostraca</taxon>
        <taxon>Cladocera</taxon>
        <taxon>Anomopoda</taxon>
        <taxon>Daphniidae</taxon>
        <taxon>Daphnia</taxon>
    </lineage>
</organism>
<comment type="caution">
    <text evidence="7">The sequence shown here is derived from an EMBL/GenBank/DDBJ whole genome shotgun (WGS) entry which is preliminary data.</text>
</comment>
<feature type="compositionally biased region" description="Polar residues" evidence="4">
    <location>
        <begin position="353"/>
        <end position="364"/>
    </location>
</feature>
<dbReference type="Pfam" id="PF05029">
    <property type="entry name" value="TIMELESS_C"/>
    <property type="match status" value="1"/>
</dbReference>
<protein>
    <recommendedName>
        <fullName evidence="9">Timeless</fullName>
    </recommendedName>
</protein>
<sequence length="973" mass="111375">MEHLMKLSGSVPCLSLNPLGSFHDNRYYINDDCLTNLNEIYNKLHSEDPNTRPFRRAIGFLDVLNKDLIPILVGNKDQPKIFYSTIKLLVELTTPIEGLACIETSKRNTSKNIIVHELEQLLYSVKEAFLDGKATLAVLRHLHHLLEQQPLSSDDSICVNDSLALIYNILYVPERPTKELCNVEAAGAKAAQQTTKSNLSHLRQLHSNSNSYAIGDRQNRLMWNLFAQGLDRILISLLTESQKNDWIANIVQLMALIYKDHYIEEMEKLVDTSCLLTYKVPETDSESNNTPPPADHYNSPRFLNLSCDQPCLIGESCSAPTRGLQATTILSSKMDPVTRKAGCNKRHKVSGGTECSSTVTSSLHGSRLNKSEHDSQFNTSSELFSSDARCKQGNRWMTHSRKRRYSGLRCQDNNEKSDKTFKSNIAPAALSFPGSAKQNAETYIMSMKDDTKSAEGLSWKSRKYDRKTSRFIKMKVFQYTPTKEDISHLLADFLVDFLLNGYNTLVGHLHRQLLKQNDAPSLLDEAPFLWLISYFLPFISKLKLDFERFTNVFTIDLLCFLAWEVVRQAEQFEMNSLQPTNGLERYQRRLHLGVKAICEYLKTFEVYSSSRKDLTRNNQLQIGNCGEEFIRELRSYLPAIRDLRQLFLLQLRHFNPIVQNREHLCNVITTNHLLLLELERAAKQSPLSAKSFDLKQHLNQFCTETIVNRYGIALEDFRTNSTFVNDCILTLLHHIGVDLGRADLLCEQEILRSFRDIWEEDLNICDDWKDLIEYVIRKFLRTYQSIGRFHVDSPSNRTTRLCDPQDSWSAKSEHYETSKFSLRVKAEHSTVENDTPITEVHSTKTELLIAQLMDSGFQKQLNWIRSSLLTACSARLGTYAGQEFRHPITCLSLQMNVSCPIVPWTEVEASALRSEIFLYLLDRVGLFPRSAQGALYPRIPREWSADTVFSVALIFGPVSQELVDFDLSLCKHT</sequence>